<gene>
    <name evidence="6" type="ORF">BDZ31_000523</name>
</gene>
<keyword evidence="7" id="KW-1185">Reference proteome</keyword>
<dbReference type="GO" id="GO:0016787">
    <property type="term" value="F:hydrolase activity"/>
    <property type="evidence" value="ECO:0007669"/>
    <property type="project" value="UniProtKB-KW"/>
</dbReference>
<evidence type="ECO:0000313" key="7">
    <source>
        <dbReference type="Proteomes" id="UP000585272"/>
    </source>
</evidence>
<sequence>MSGGLVFSDNDLWIAATAQTLGVPIVTCDQAFARMPELEVEVVYLPSNHPAATGDLG</sequence>
<feature type="domain" description="PIN" evidence="5">
    <location>
        <begin position="10"/>
        <end position="37"/>
    </location>
</feature>
<evidence type="ECO:0000256" key="3">
    <source>
        <dbReference type="ARBA" id="ARBA00022801"/>
    </source>
</evidence>
<comment type="caution">
    <text evidence="6">The sequence shown here is derived from an EMBL/GenBank/DDBJ whole genome shotgun (WGS) entry which is preliminary data.</text>
</comment>
<evidence type="ECO:0000256" key="2">
    <source>
        <dbReference type="ARBA" id="ARBA00022723"/>
    </source>
</evidence>
<protein>
    <submittedName>
        <fullName evidence="6">Putative nucleic acid-binding protein</fullName>
    </submittedName>
</protein>
<proteinExistence type="predicted"/>
<accession>A0A840IAK4</accession>
<keyword evidence="3" id="KW-0378">Hydrolase</keyword>
<dbReference type="InterPro" id="IPR002716">
    <property type="entry name" value="PIN_dom"/>
</dbReference>
<organism evidence="6 7">
    <name type="scientific">Conexibacter arvalis</name>
    <dbReference type="NCBI Taxonomy" id="912552"/>
    <lineage>
        <taxon>Bacteria</taxon>
        <taxon>Bacillati</taxon>
        <taxon>Actinomycetota</taxon>
        <taxon>Thermoleophilia</taxon>
        <taxon>Solirubrobacterales</taxon>
        <taxon>Conexibacteraceae</taxon>
        <taxon>Conexibacter</taxon>
    </lineage>
</organism>
<dbReference type="AlphaFoldDB" id="A0A840IAK4"/>
<dbReference type="Pfam" id="PF01850">
    <property type="entry name" value="PIN"/>
    <property type="match status" value="1"/>
</dbReference>
<dbReference type="GO" id="GO:0046872">
    <property type="term" value="F:metal ion binding"/>
    <property type="evidence" value="ECO:0007669"/>
    <property type="project" value="UniProtKB-KW"/>
</dbReference>
<dbReference type="Proteomes" id="UP000585272">
    <property type="component" value="Unassembled WGS sequence"/>
</dbReference>
<dbReference type="EMBL" id="JACHNU010000001">
    <property type="protein sequence ID" value="MBB4660950.1"/>
    <property type="molecule type" value="Genomic_DNA"/>
</dbReference>
<keyword evidence="2" id="KW-0479">Metal-binding</keyword>
<evidence type="ECO:0000313" key="6">
    <source>
        <dbReference type="EMBL" id="MBB4660950.1"/>
    </source>
</evidence>
<keyword evidence="4" id="KW-0460">Magnesium</keyword>
<dbReference type="RefSeq" id="WP_183338692.1">
    <property type="nucleotide sequence ID" value="NZ_JACHNU010000001.1"/>
</dbReference>
<name>A0A840IAK4_9ACTN</name>
<reference evidence="6 7" key="1">
    <citation type="submission" date="2020-08" db="EMBL/GenBank/DDBJ databases">
        <title>Genomic Encyclopedia of Archaeal and Bacterial Type Strains, Phase II (KMG-II): from individual species to whole genera.</title>
        <authorList>
            <person name="Goeker M."/>
        </authorList>
    </citation>
    <scope>NUCLEOTIDE SEQUENCE [LARGE SCALE GENOMIC DNA]</scope>
    <source>
        <strain evidence="6 7">DSM 23288</strain>
    </source>
</reference>
<dbReference type="GO" id="GO:0004518">
    <property type="term" value="F:nuclease activity"/>
    <property type="evidence" value="ECO:0007669"/>
    <property type="project" value="UniProtKB-KW"/>
</dbReference>
<evidence type="ECO:0000259" key="5">
    <source>
        <dbReference type="Pfam" id="PF01850"/>
    </source>
</evidence>
<evidence type="ECO:0000256" key="1">
    <source>
        <dbReference type="ARBA" id="ARBA00022722"/>
    </source>
</evidence>
<dbReference type="SUPFAM" id="SSF88723">
    <property type="entry name" value="PIN domain-like"/>
    <property type="match status" value="1"/>
</dbReference>
<dbReference type="InterPro" id="IPR029060">
    <property type="entry name" value="PIN-like_dom_sf"/>
</dbReference>
<keyword evidence="1" id="KW-0540">Nuclease</keyword>
<dbReference type="Gene3D" id="3.40.50.1010">
    <property type="entry name" value="5'-nuclease"/>
    <property type="match status" value="1"/>
</dbReference>
<evidence type="ECO:0000256" key="4">
    <source>
        <dbReference type="ARBA" id="ARBA00022842"/>
    </source>
</evidence>